<evidence type="ECO:0000256" key="2">
    <source>
        <dbReference type="ARBA" id="ARBA00010044"/>
    </source>
</evidence>
<dbReference type="FunCoup" id="A0A2P5CB74">
    <property type="interactions" value="705"/>
</dbReference>
<evidence type="ECO:0000256" key="11">
    <source>
        <dbReference type="ARBA" id="ARBA00023049"/>
    </source>
</evidence>
<keyword evidence="8" id="KW-0862">Zinc</keyword>
<dbReference type="AlphaFoldDB" id="A0A2P5CB74"/>
<evidence type="ECO:0000313" key="15">
    <source>
        <dbReference type="Proteomes" id="UP000237000"/>
    </source>
</evidence>
<dbReference type="GO" id="GO:0034982">
    <property type="term" value="P:mitochondrial protein processing"/>
    <property type="evidence" value="ECO:0007669"/>
    <property type="project" value="TreeGrafter"/>
</dbReference>
<accession>A0A2P5CB74</accession>
<dbReference type="GO" id="GO:0005745">
    <property type="term" value="C:m-AAA complex"/>
    <property type="evidence" value="ECO:0007669"/>
    <property type="project" value="TreeGrafter"/>
</dbReference>
<dbReference type="Gene3D" id="1.20.58.760">
    <property type="entry name" value="Peptidase M41"/>
    <property type="match status" value="1"/>
</dbReference>
<dbReference type="PANTHER" id="PTHR43655">
    <property type="entry name" value="ATP-DEPENDENT PROTEASE"/>
    <property type="match status" value="1"/>
</dbReference>
<dbReference type="InterPro" id="IPR050928">
    <property type="entry name" value="ATP-dep_Zn_Metalloprotease"/>
</dbReference>
<evidence type="ECO:0000256" key="6">
    <source>
        <dbReference type="ARBA" id="ARBA00022741"/>
    </source>
</evidence>
<evidence type="ECO:0000313" key="14">
    <source>
        <dbReference type="EMBL" id="PON58271.1"/>
    </source>
</evidence>
<dbReference type="GO" id="GO:0009535">
    <property type="term" value="C:chloroplast thylakoid membrane"/>
    <property type="evidence" value="ECO:0007669"/>
    <property type="project" value="TreeGrafter"/>
</dbReference>
<dbReference type="GO" id="GO:0005524">
    <property type="term" value="F:ATP binding"/>
    <property type="evidence" value="ECO:0007669"/>
    <property type="project" value="UniProtKB-KW"/>
</dbReference>
<evidence type="ECO:0000256" key="10">
    <source>
        <dbReference type="ARBA" id="ARBA00022946"/>
    </source>
</evidence>
<proteinExistence type="inferred from homology"/>
<dbReference type="GO" id="GO:0016887">
    <property type="term" value="F:ATP hydrolysis activity"/>
    <property type="evidence" value="ECO:0007669"/>
    <property type="project" value="InterPro"/>
</dbReference>
<dbReference type="FunFam" id="1.10.8.60:FF:000101">
    <property type="entry name" value="ATP-dependent zinc metalloprotease FTSH 12, chloroplastic"/>
    <property type="match status" value="1"/>
</dbReference>
<feature type="transmembrane region" description="Helical" evidence="12">
    <location>
        <begin position="149"/>
        <end position="170"/>
    </location>
</feature>
<gene>
    <name evidence="14" type="ORF">TorRG33x02_291430</name>
</gene>
<keyword evidence="12" id="KW-0812">Transmembrane</keyword>
<reference evidence="15" key="1">
    <citation type="submission" date="2016-06" db="EMBL/GenBank/DDBJ databases">
        <title>Parallel loss of symbiosis genes in relatives of nitrogen-fixing non-legume Parasponia.</title>
        <authorList>
            <person name="Van Velzen R."/>
            <person name="Holmer R."/>
            <person name="Bu F."/>
            <person name="Rutten L."/>
            <person name="Van Zeijl A."/>
            <person name="Liu W."/>
            <person name="Santuari L."/>
            <person name="Cao Q."/>
            <person name="Sharma T."/>
            <person name="Shen D."/>
            <person name="Roswanjaya Y."/>
            <person name="Wardhani T."/>
            <person name="Kalhor M.S."/>
            <person name="Jansen J."/>
            <person name="Van den Hoogen J."/>
            <person name="Gungor B."/>
            <person name="Hartog M."/>
            <person name="Hontelez J."/>
            <person name="Verver J."/>
            <person name="Yang W.-C."/>
            <person name="Schijlen E."/>
            <person name="Repin R."/>
            <person name="Schilthuizen M."/>
            <person name="Schranz E."/>
            <person name="Heidstra R."/>
            <person name="Miyata K."/>
            <person name="Fedorova E."/>
            <person name="Kohlen W."/>
            <person name="Bisseling T."/>
            <person name="Smit S."/>
            <person name="Geurts R."/>
        </authorList>
    </citation>
    <scope>NUCLEOTIDE SEQUENCE [LARGE SCALE GENOMIC DNA]</scope>
    <source>
        <strain evidence="15">cv. RG33-2</strain>
    </source>
</reference>
<dbReference type="InParanoid" id="A0A2P5CB74"/>
<evidence type="ECO:0000256" key="5">
    <source>
        <dbReference type="ARBA" id="ARBA00022723"/>
    </source>
</evidence>
<evidence type="ECO:0000256" key="9">
    <source>
        <dbReference type="ARBA" id="ARBA00022840"/>
    </source>
</evidence>
<keyword evidence="15" id="KW-1185">Reference proteome</keyword>
<evidence type="ECO:0000256" key="8">
    <source>
        <dbReference type="ARBA" id="ARBA00022833"/>
    </source>
</evidence>
<keyword evidence="11" id="KW-0482">Metalloprotease</keyword>
<name>A0A2P5CB74_TREOI</name>
<organism evidence="14 15">
    <name type="scientific">Trema orientale</name>
    <name type="common">Charcoal tree</name>
    <name type="synonym">Celtis orientalis</name>
    <dbReference type="NCBI Taxonomy" id="63057"/>
    <lineage>
        <taxon>Eukaryota</taxon>
        <taxon>Viridiplantae</taxon>
        <taxon>Streptophyta</taxon>
        <taxon>Embryophyta</taxon>
        <taxon>Tracheophyta</taxon>
        <taxon>Spermatophyta</taxon>
        <taxon>Magnoliopsida</taxon>
        <taxon>eudicotyledons</taxon>
        <taxon>Gunneridae</taxon>
        <taxon>Pentapetalae</taxon>
        <taxon>rosids</taxon>
        <taxon>fabids</taxon>
        <taxon>Rosales</taxon>
        <taxon>Cannabaceae</taxon>
        <taxon>Trema</taxon>
    </lineage>
</organism>
<keyword evidence="4" id="KW-0645">Protease</keyword>
<dbReference type="InterPro" id="IPR003959">
    <property type="entry name" value="ATPase_AAA_core"/>
</dbReference>
<evidence type="ECO:0000256" key="3">
    <source>
        <dbReference type="ARBA" id="ARBA00010550"/>
    </source>
</evidence>
<dbReference type="PANTHER" id="PTHR43655:SF19">
    <property type="entry name" value="ATP-DEPENDENT ZINC METALLOPROTEASE FTSH 12, CHLOROPLASTIC"/>
    <property type="match status" value="1"/>
</dbReference>
<dbReference type="GO" id="GO:0009793">
    <property type="term" value="P:embryo development ending in seed dormancy"/>
    <property type="evidence" value="ECO:0007669"/>
    <property type="project" value="TreeGrafter"/>
</dbReference>
<keyword evidence="10" id="KW-0809">Transit peptide</keyword>
<dbReference type="OrthoDB" id="2016403at2759"/>
<keyword evidence="12" id="KW-1133">Transmembrane helix</keyword>
<dbReference type="GO" id="GO:0004222">
    <property type="term" value="F:metalloendopeptidase activity"/>
    <property type="evidence" value="ECO:0007669"/>
    <property type="project" value="InterPro"/>
</dbReference>
<dbReference type="SMART" id="SM00382">
    <property type="entry name" value="AAA"/>
    <property type="match status" value="1"/>
</dbReference>
<evidence type="ECO:0000256" key="7">
    <source>
        <dbReference type="ARBA" id="ARBA00022801"/>
    </source>
</evidence>
<dbReference type="GO" id="GO:0046872">
    <property type="term" value="F:metal ion binding"/>
    <property type="evidence" value="ECO:0007669"/>
    <property type="project" value="UniProtKB-KW"/>
</dbReference>
<evidence type="ECO:0000256" key="1">
    <source>
        <dbReference type="ARBA" id="ARBA00001947"/>
    </source>
</evidence>
<dbReference type="Proteomes" id="UP000237000">
    <property type="component" value="Unassembled WGS sequence"/>
</dbReference>
<comment type="cofactor">
    <cofactor evidence="1">
        <name>Zn(2+)</name>
        <dbReference type="ChEBI" id="CHEBI:29105"/>
    </cofactor>
</comment>
<dbReference type="EMBL" id="JXTC01000388">
    <property type="protein sequence ID" value="PON58271.1"/>
    <property type="molecule type" value="Genomic_DNA"/>
</dbReference>
<comment type="caution">
    <text evidence="14">The sequence shown here is derived from an EMBL/GenBank/DDBJ whole genome shotgun (WGS) entry which is preliminary data.</text>
</comment>
<keyword evidence="9" id="KW-0067">ATP-binding</keyword>
<dbReference type="InterPro" id="IPR041569">
    <property type="entry name" value="AAA_lid_3"/>
</dbReference>
<keyword evidence="12" id="KW-0472">Membrane</keyword>
<dbReference type="InterPro" id="IPR000642">
    <property type="entry name" value="Peptidase_M41"/>
</dbReference>
<feature type="domain" description="AAA+ ATPase" evidence="13">
    <location>
        <begin position="520"/>
        <end position="663"/>
    </location>
</feature>
<feature type="transmembrane region" description="Helical" evidence="12">
    <location>
        <begin position="424"/>
        <end position="442"/>
    </location>
</feature>
<dbReference type="FunFam" id="3.40.50.300:FF:001118">
    <property type="entry name" value="ATP-dependent zinc metalloprotease FTSH 12, chloroplastic"/>
    <property type="match status" value="1"/>
</dbReference>
<keyword evidence="6" id="KW-0547">Nucleotide-binding</keyword>
<dbReference type="InterPro" id="IPR027417">
    <property type="entry name" value="P-loop_NTPase"/>
</dbReference>
<dbReference type="Gene3D" id="1.10.8.60">
    <property type="match status" value="1"/>
</dbReference>
<comment type="similarity">
    <text evidence="3">In the N-terminal section; belongs to the AAA ATPase family.</text>
</comment>
<protein>
    <submittedName>
        <fullName evidence="14">AAA-type ATPase</fullName>
    </submittedName>
</protein>
<dbReference type="SUPFAM" id="SSF52540">
    <property type="entry name" value="P-loop containing nucleoside triphosphate hydrolases"/>
    <property type="match status" value="1"/>
</dbReference>
<evidence type="ECO:0000259" key="13">
    <source>
        <dbReference type="SMART" id="SM00382"/>
    </source>
</evidence>
<evidence type="ECO:0000256" key="4">
    <source>
        <dbReference type="ARBA" id="ARBA00022670"/>
    </source>
</evidence>
<dbReference type="Pfam" id="PF00004">
    <property type="entry name" value="AAA"/>
    <property type="match status" value="1"/>
</dbReference>
<dbReference type="STRING" id="63057.A0A2P5CB74"/>
<sequence>MDLTIVPCKPNPLLFSSAPLTRTIPSPILFKLPSNHRPRVSRHKPGFRVLAAANSNGSNGFSWLSLSRALQQGSARFWSNLGESVKKETGFDLDNANVKVNEFAGRVREGVKIGGNELERFRTDILPEFVNWNKWRHWKDLKAWDSKRIAALVLYVFVAILSSRGIYSVVRAPYLARQRKELTEAYMEALIPEPSPSNVRKLKKSMWRKTMPKGLKMKKFIERPDGTIVHDSSYVGEDAWDADSKPQENVKQILDSDAKLNAEEKKELKEELGISGEIQEGGGTWRERLQKWKEIIQKEKFSEQIDSMNAKYVVEFDMKEVENSLRKDVVEKAAKTEGARALWISKRWWLYRPELPYTYFLQKLDCSEVAAVVFTEDLKRVYVTMKEGFPLEYVVDIPLDPYLFEIITSSGVEVDLLQKRQIHYFMKVVIALLPGILILWLLRESAMLLLITSKRFLHKKYNQLFDMAYAENFILPVGDVGETKSMYKEVVLGGDVWDLLDELMIYMGNPMQYYERGVQFVRGVLLSGPPGTGKTLFARTLAKESGLPFVFASGAEFTDSEKSGAARINEMFYIARRNAPSFVFVDEIDAIAGRHARKDPRRRATFEALIAQLDGEKDKTGVDRFSLRQAVIFICATNRPDELDLEFVRPGRIDRRLYIGLPDSKQRVQMFGVHSAGKQLADDVDFEKLVFRTVGFSGADIRNLVNEAAIMSVRKGHSKIYQEDIVDVLDKQLLEGMGVLLTEEEQQKCEESVSFEKKKLLAVHEAGHIVLAHLFPEFDWHAFSQLLPGGKETAISVFYPRENMVDQGYTTFGYMKMQMVVAHGGRCAERVVFGDDITDGGKDDLEKITKIAREMVISPQNRRLGLLALTKRAGLVDHPDNPDGELIRYRWDDPHVIPANMTPEVSELFTRELTRYIEETEELAMDALRKNRHILDMITMELLEKSRITGLEVKEKIKGLSPVMFEDFVKPFQINLEEEGPLPRNDKLRYQPPAIYPAPLHRC</sequence>
<dbReference type="Pfam" id="PF17862">
    <property type="entry name" value="AAA_lid_3"/>
    <property type="match status" value="1"/>
</dbReference>
<dbReference type="InterPro" id="IPR037219">
    <property type="entry name" value="Peptidase_M41-like"/>
</dbReference>
<dbReference type="FunFam" id="1.20.58.760:FF:000014">
    <property type="entry name" value="ATP-dependent zinc metalloprotease FTSH 12, chloroplastic"/>
    <property type="match status" value="1"/>
</dbReference>
<comment type="similarity">
    <text evidence="2">In the C-terminal section; belongs to the peptidase M41 family.</text>
</comment>
<keyword evidence="7" id="KW-0378">Hydrolase</keyword>
<dbReference type="SUPFAM" id="SSF140990">
    <property type="entry name" value="FtsH protease domain-like"/>
    <property type="match status" value="1"/>
</dbReference>
<dbReference type="Pfam" id="PF01434">
    <property type="entry name" value="Peptidase_M41"/>
    <property type="match status" value="1"/>
</dbReference>
<evidence type="ECO:0000256" key="12">
    <source>
        <dbReference type="SAM" id="Phobius"/>
    </source>
</evidence>
<dbReference type="Gene3D" id="3.40.50.300">
    <property type="entry name" value="P-loop containing nucleotide triphosphate hydrolases"/>
    <property type="match status" value="1"/>
</dbReference>
<keyword evidence="5" id="KW-0479">Metal-binding</keyword>
<dbReference type="InterPro" id="IPR003593">
    <property type="entry name" value="AAA+_ATPase"/>
</dbReference>
<dbReference type="GO" id="GO:0004176">
    <property type="term" value="F:ATP-dependent peptidase activity"/>
    <property type="evidence" value="ECO:0007669"/>
    <property type="project" value="InterPro"/>
</dbReference>